<evidence type="ECO:0000256" key="1">
    <source>
        <dbReference type="SAM" id="MobiDB-lite"/>
    </source>
</evidence>
<feature type="compositionally biased region" description="Polar residues" evidence="1">
    <location>
        <begin position="100"/>
        <end position="119"/>
    </location>
</feature>
<dbReference type="AlphaFoldDB" id="A0AA39KX86"/>
<gene>
    <name evidence="2" type="ORF">PV328_001117</name>
</gene>
<protein>
    <submittedName>
        <fullName evidence="2">Uncharacterized protein</fullName>
    </submittedName>
</protein>
<proteinExistence type="predicted"/>
<organism evidence="2 3">
    <name type="scientific">Microctonus aethiopoides</name>
    <dbReference type="NCBI Taxonomy" id="144406"/>
    <lineage>
        <taxon>Eukaryota</taxon>
        <taxon>Metazoa</taxon>
        <taxon>Ecdysozoa</taxon>
        <taxon>Arthropoda</taxon>
        <taxon>Hexapoda</taxon>
        <taxon>Insecta</taxon>
        <taxon>Pterygota</taxon>
        <taxon>Neoptera</taxon>
        <taxon>Endopterygota</taxon>
        <taxon>Hymenoptera</taxon>
        <taxon>Apocrita</taxon>
        <taxon>Ichneumonoidea</taxon>
        <taxon>Braconidae</taxon>
        <taxon>Euphorinae</taxon>
        <taxon>Microctonus</taxon>
    </lineage>
</organism>
<dbReference type="Proteomes" id="UP001168990">
    <property type="component" value="Unassembled WGS sequence"/>
</dbReference>
<keyword evidence="3" id="KW-1185">Reference proteome</keyword>
<evidence type="ECO:0000313" key="2">
    <source>
        <dbReference type="EMBL" id="KAK0177027.1"/>
    </source>
</evidence>
<feature type="compositionally biased region" description="Basic and acidic residues" evidence="1">
    <location>
        <begin position="90"/>
        <end position="99"/>
    </location>
</feature>
<accession>A0AA39KX86</accession>
<reference evidence="2" key="1">
    <citation type="journal article" date="2023" name="bioRxiv">
        <title>Scaffold-level genome assemblies of two parasitoid biocontrol wasps reveal the parthenogenesis mechanism and an associated novel virus.</title>
        <authorList>
            <person name="Inwood S."/>
            <person name="Skelly J."/>
            <person name="Guhlin J."/>
            <person name="Harrop T."/>
            <person name="Goldson S."/>
            <person name="Dearden P."/>
        </authorList>
    </citation>
    <scope>NUCLEOTIDE SEQUENCE</scope>
    <source>
        <strain evidence="2">Irish</strain>
        <tissue evidence="2">Whole body</tissue>
    </source>
</reference>
<feature type="region of interest" description="Disordered" evidence="1">
    <location>
        <begin position="88"/>
        <end position="126"/>
    </location>
</feature>
<reference evidence="2" key="2">
    <citation type="submission" date="2023-03" db="EMBL/GenBank/DDBJ databases">
        <authorList>
            <person name="Inwood S.N."/>
            <person name="Skelly J.G."/>
            <person name="Guhlin J."/>
            <person name="Harrop T.W.R."/>
            <person name="Goldson S.G."/>
            <person name="Dearden P.K."/>
        </authorList>
    </citation>
    <scope>NUCLEOTIDE SEQUENCE</scope>
    <source>
        <strain evidence="2">Irish</strain>
        <tissue evidence="2">Whole body</tissue>
    </source>
</reference>
<comment type="caution">
    <text evidence="2">The sequence shown here is derived from an EMBL/GenBank/DDBJ whole genome shotgun (WGS) entry which is preliminary data.</text>
</comment>
<dbReference type="EMBL" id="JAQQBS010000001">
    <property type="protein sequence ID" value="KAK0177027.1"/>
    <property type="molecule type" value="Genomic_DNA"/>
</dbReference>
<sequence length="251" mass="28511">MDVEFLMLIIMKNCGMNIQQCGYFYETLSNWIPRFLCFKRSRHCTISSDSSEDEDEVANIVKRRKEMKENVEKAKKITNRDIIAAHANARGKENRDDNHSINNPSVRPVQGNSENSFDSNHNKSNKYEELRNSNSFHLTDKTGRQILGVLNDVSSRLKTGEAMNGLIPNSQTKEETVGLTKGSNICIGSKIWLPKLIYDTIMREKECSAFITNSSYALLAEAAKNASTLHFRQNESKKLEQAIQWSNHSSS</sequence>
<evidence type="ECO:0000313" key="3">
    <source>
        <dbReference type="Proteomes" id="UP001168990"/>
    </source>
</evidence>
<name>A0AA39KX86_9HYME</name>